<dbReference type="InterPro" id="IPR050064">
    <property type="entry name" value="IGPS_HisA/HisF"/>
</dbReference>
<evidence type="ECO:0000256" key="5">
    <source>
        <dbReference type="ARBA" id="ARBA00023102"/>
    </source>
</evidence>
<dbReference type="Pfam" id="PF00977">
    <property type="entry name" value="His_biosynth"/>
    <property type="match status" value="1"/>
</dbReference>
<evidence type="ECO:0000313" key="12">
    <source>
        <dbReference type="Proteomes" id="UP000789941"/>
    </source>
</evidence>
<evidence type="ECO:0000256" key="8">
    <source>
        <dbReference type="ARBA" id="ARBA00032401"/>
    </source>
</evidence>
<evidence type="ECO:0000256" key="4">
    <source>
        <dbReference type="ARBA" id="ARBA00022605"/>
    </source>
</evidence>
<comment type="pathway">
    <text evidence="1">Amino-acid biosynthesis; L-histidine biosynthesis; L-histidine from 5-phospho-alpha-D-ribose 1-diphosphate: step 5/9.</text>
</comment>
<protein>
    <recommendedName>
        <fullName evidence="3">Imidazole glycerol phosphate synthase subunit HisF</fullName>
        <ecNumber evidence="2">4.3.2.10</ecNumber>
    </recommendedName>
    <alternativeName>
        <fullName evidence="7">IGP synthase subunit HisF</fullName>
    </alternativeName>
    <alternativeName>
        <fullName evidence="8">ImGP synthase subunit HisF</fullName>
    </alternativeName>
</protein>
<reference evidence="11 12" key="1">
    <citation type="submission" date="2019-08" db="EMBL/GenBank/DDBJ databases">
        <authorList>
            <person name="Vazquez-Campos X."/>
        </authorList>
    </citation>
    <scope>NUCLEOTIDE SEQUENCE [LARGE SCALE GENOMIC DNA]</scope>
    <source>
        <strain evidence="11">LFW-283_2</strain>
    </source>
</reference>
<dbReference type="InterPro" id="IPR013785">
    <property type="entry name" value="Aldolase_TIM"/>
</dbReference>
<dbReference type="Gene3D" id="3.20.20.70">
    <property type="entry name" value="Aldolase class I"/>
    <property type="match status" value="1"/>
</dbReference>
<dbReference type="InterPro" id="IPR006062">
    <property type="entry name" value="His_biosynth"/>
</dbReference>
<dbReference type="EMBL" id="CABMJJ010000009">
    <property type="protein sequence ID" value="VVC04503.1"/>
    <property type="molecule type" value="Genomic_DNA"/>
</dbReference>
<proteinExistence type="inferred from homology"/>
<evidence type="ECO:0000256" key="7">
    <source>
        <dbReference type="ARBA" id="ARBA00031409"/>
    </source>
</evidence>
<evidence type="ECO:0000256" key="10">
    <source>
        <dbReference type="RuleBase" id="RU003657"/>
    </source>
</evidence>
<dbReference type="Proteomes" id="UP000789941">
    <property type="component" value="Unassembled WGS sequence"/>
</dbReference>
<dbReference type="GO" id="GO:0000105">
    <property type="term" value="P:L-histidine biosynthetic process"/>
    <property type="evidence" value="ECO:0007669"/>
    <property type="project" value="UniProtKB-UniPathway"/>
</dbReference>
<dbReference type="SUPFAM" id="SSF51366">
    <property type="entry name" value="Ribulose-phoshate binding barrel"/>
    <property type="match status" value="1"/>
</dbReference>
<evidence type="ECO:0000256" key="6">
    <source>
        <dbReference type="ARBA" id="ARBA00023239"/>
    </source>
</evidence>
<dbReference type="UniPathway" id="UPA00031">
    <property type="reaction ID" value="UER00010"/>
</dbReference>
<dbReference type="AlphaFoldDB" id="A0A5E4LTV5"/>
<name>A0A5E4LTV5_9ARCH</name>
<dbReference type="GO" id="GO:0016829">
    <property type="term" value="F:lyase activity"/>
    <property type="evidence" value="ECO:0007669"/>
    <property type="project" value="UniProtKB-KW"/>
</dbReference>
<dbReference type="InterPro" id="IPR011060">
    <property type="entry name" value="RibuloseP-bd_barrel"/>
</dbReference>
<dbReference type="GO" id="GO:0000107">
    <property type="term" value="F:imidazoleglycerol-phosphate synthase activity"/>
    <property type="evidence" value="ECO:0007669"/>
    <property type="project" value="InterPro"/>
</dbReference>
<sequence length="253" mass="27345">MVLKVRIIPSILLMNGIAVKSKQFSNYRPVGSYINAVRVYNSRDVDELVFLDIQATHEKRSIPSYVVREIADECRMPLTIGGGISSISQMKKLFGASADKISINTAALKNPEIITEAAEHFGSANIIVSIDVRKVGQEYHVFSQGGTHDTGIDVVTWATKICNLGAGEIFLTSMDRDGMMGGFDIELIKTVVTNVSVPVIASGGAGKPEHFVDAVLKGGAHALSAASIFHFTQYTPHEIKATMAKEGIPVRLQ</sequence>
<dbReference type="PANTHER" id="PTHR21235:SF2">
    <property type="entry name" value="IMIDAZOLE GLYCEROL PHOSPHATE SYNTHASE HISHF"/>
    <property type="match status" value="1"/>
</dbReference>
<evidence type="ECO:0000256" key="3">
    <source>
        <dbReference type="ARBA" id="ARBA00016318"/>
    </source>
</evidence>
<dbReference type="PANTHER" id="PTHR21235">
    <property type="entry name" value="IMIDAZOLE GLYCEROL PHOSPHATE SYNTHASE SUBUNIT HISF/H IGP SYNTHASE SUBUNIT HISF/H"/>
    <property type="match status" value="1"/>
</dbReference>
<evidence type="ECO:0000313" key="11">
    <source>
        <dbReference type="EMBL" id="VVC04503.1"/>
    </source>
</evidence>
<comment type="similarity">
    <text evidence="10">Belongs to the HisA/HisF family.</text>
</comment>
<organism evidence="11 12">
    <name type="scientific">Candidatus Bilamarchaeum dharawalense</name>
    <dbReference type="NCBI Taxonomy" id="2885759"/>
    <lineage>
        <taxon>Archaea</taxon>
        <taxon>Candidatus Micrarchaeota</taxon>
        <taxon>Candidatus Micrarchaeia</taxon>
        <taxon>Candidatus Anstonellales</taxon>
        <taxon>Candidatus Bilamarchaeaceae</taxon>
        <taxon>Candidatus Bilamarchaeum</taxon>
    </lineage>
</organism>
<keyword evidence="4 10" id="KW-0028">Amino-acid biosynthesis</keyword>
<evidence type="ECO:0000256" key="1">
    <source>
        <dbReference type="ARBA" id="ARBA00005091"/>
    </source>
</evidence>
<comment type="catalytic activity">
    <reaction evidence="9">
        <text>5-[(5-phospho-1-deoxy-D-ribulos-1-ylimino)methylamino]-1-(5-phospho-beta-D-ribosyl)imidazole-4-carboxamide + L-glutamine = D-erythro-1-(imidazol-4-yl)glycerol 3-phosphate + 5-amino-1-(5-phospho-beta-D-ribosyl)imidazole-4-carboxamide + L-glutamate + H(+)</text>
        <dbReference type="Rhea" id="RHEA:24793"/>
        <dbReference type="ChEBI" id="CHEBI:15378"/>
        <dbReference type="ChEBI" id="CHEBI:29985"/>
        <dbReference type="ChEBI" id="CHEBI:58278"/>
        <dbReference type="ChEBI" id="CHEBI:58359"/>
        <dbReference type="ChEBI" id="CHEBI:58475"/>
        <dbReference type="ChEBI" id="CHEBI:58525"/>
        <dbReference type="EC" id="4.3.2.10"/>
    </reaction>
</comment>
<evidence type="ECO:0000256" key="9">
    <source>
        <dbReference type="ARBA" id="ARBA00047838"/>
    </source>
</evidence>
<keyword evidence="5 10" id="KW-0368">Histidine biosynthesis</keyword>
<dbReference type="CDD" id="cd04731">
    <property type="entry name" value="HisF"/>
    <property type="match status" value="1"/>
</dbReference>
<dbReference type="EC" id="4.3.2.10" evidence="2"/>
<evidence type="ECO:0000256" key="2">
    <source>
        <dbReference type="ARBA" id="ARBA00012809"/>
    </source>
</evidence>
<dbReference type="InterPro" id="IPR004651">
    <property type="entry name" value="HisF"/>
</dbReference>
<comment type="caution">
    <text evidence="11">The sequence shown here is derived from an EMBL/GenBank/DDBJ whole genome shotgun (WGS) entry which is preliminary data.</text>
</comment>
<gene>
    <name evidence="11" type="primary">hisF_3</name>
    <name evidence="11" type="ORF">LFW2832_00992</name>
</gene>
<keyword evidence="6 11" id="KW-0456">Lyase</keyword>
<accession>A0A5E4LTV5</accession>